<protein>
    <submittedName>
        <fullName evidence="3">Uncharacterized protein</fullName>
    </submittedName>
</protein>
<feature type="compositionally biased region" description="Polar residues" evidence="1">
    <location>
        <begin position="58"/>
        <end position="69"/>
    </location>
</feature>
<dbReference type="EMBL" id="CP017613">
    <property type="protein sequence ID" value="ATW33786.1"/>
    <property type="molecule type" value="Genomic_DNA"/>
</dbReference>
<reference evidence="3" key="4">
    <citation type="journal article" date="2018" name="Genome Biol. Evol.">
        <title>Culture-Facilitated Comparative Genomics of the Facultative Symbiont Hamiltonella defensa.</title>
        <authorList>
            <person name="Chevignon G."/>
            <person name="Boyd B.M."/>
            <person name="Brandt J.W."/>
            <person name="Oliver K.M."/>
            <person name="Strand M.R."/>
        </authorList>
    </citation>
    <scope>NUCLEOTIDE SEQUENCE</scope>
    <source>
        <strain evidence="3">ZA17</strain>
    </source>
</reference>
<dbReference type="Proteomes" id="UP000792865">
    <property type="component" value="Chromosome"/>
</dbReference>
<dbReference type="EMBL" id="CP017613">
    <property type="protein sequence ID" value="ATW33778.1"/>
    <property type="molecule type" value="Genomic_DNA"/>
</dbReference>
<reference evidence="2" key="2">
    <citation type="submission" date="2017-08" db="EMBL/GenBank/DDBJ databases">
        <title>Genome sequence of Candidatus Hamiltonella defensa from Acyrthosiphon pisum strain MI47.</title>
        <authorList>
            <person name="Patel V.A."/>
            <person name="Chevignon G."/>
            <person name="Russell J.A."/>
            <person name="Oliver K.M."/>
        </authorList>
    </citation>
    <scope>NUCLEOTIDE SEQUENCE</scope>
    <source>
        <strain evidence="2">MI47</strain>
    </source>
</reference>
<feature type="compositionally biased region" description="Basic and acidic residues" evidence="1">
    <location>
        <begin position="14"/>
        <end position="40"/>
    </location>
</feature>
<name>A0A2D3TDD9_9ENTR</name>
<dbReference type="RefSeq" id="WP_044612348.1">
    <property type="nucleotide sequence ID" value="NZ_CADIJJ010000136.1"/>
</dbReference>
<gene>
    <name evidence="3" type="ORF">BJP43_05245</name>
    <name evidence="4" type="ORF">BJP43_05300</name>
    <name evidence="2" type="ORF">CJJ18_04140</name>
</gene>
<evidence type="ECO:0000313" key="4">
    <source>
        <dbReference type="EMBL" id="ATW33786.1"/>
    </source>
</evidence>
<dbReference type="EMBL" id="CP022932">
    <property type="protein sequence ID" value="ASV33373.1"/>
    <property type="molecule type" value="Genomic_DNA"/>
</dbReference>
<dbReference type="GeneID" id="66261125"/>
<feature type="region of interest" description="Disordered" evidence="1">
    <location>
        <begin position="1"/>
        <end position="89"/>
    </location>
</feature>
<reference evidence="5" key="3">
    <citation type="submission" date="2017-11" db="EMBL/GenBank/DDBJ databases">
        <title>PacBio sequencing of new strain of the secondary endosymbiont Candidatus Hamiltonella defensa.</title>
        <authorList>
            <person name="Strand M.R."/>
            <person name="Oliver K."/>
        </authorList>
    </citation>
    <scope>NUCLEOTIDE SEQUENCE [LARGE SCALE GENOMIC DNA]</scope>
    <source>
        <strain evidence="5">ZA17</strain>
    </source>
</reference>
<sequence>MPHSQKISASTSHPLERTHRQVSVERYFNRRPCDDNESKKLPLKKRRKLNNVVDEETPSLSREPVSSQADTEKSRALTHKEVEQEGESS</sequence>
<proteinExistence type="predicted"/>
<organism evidence="3 5">
    <name type="scientific">Candidatus Williamhamiltonella defendens</name>
    <dbReference type="NCBI Taxonomy" id="138072"/>
    <lineage>
        <taxon>Bacteria</taxon>
        <taxon>Pseudomonadati</taxon>
        <taxon>Pseudomonadota</taxon>
        <taxon>Gammaproteobacteria</taxon>
        <taxon>Enterobacterales</taxon>
        <taxon>Enterobacteriaceae</taxon>
        <taxon>aphid secondary symbionts</taxon>
        <taxon>Candidatus Williamhamiltonella</taxon>
    </lineage>
</organism>
<evidence type="ECO:0000313" key="5">
    <source>
        <dbReference type="Proteomes" id="UP000229055"/>
    </source>
</evidence>
<reference evidence="5" key="1">
    <citation type="submission" date="2016-10" db="EMBL/GenBank/DDBJ databases">
        <authorList>
            <person name="Chevignon G."/>
        </authorList>
    </citation>
    <scope>NUCLEOTIDE SEQUENCE [LARGE SCALE GENOMIC DNA]</scope>
    <source>
        <strain evidence="5">ZA17</strain>
    </source>
</reference>
<dbReference type="Proteomes" id="UP000229055">
    <property type="component" value="Chromosome"/>
</dbReference>
<evidence type="ECO:0000313" key="3">
    <source>
        <dbReference type="EMBL" id="ATW33778.1"/>
    </source>
</evidence>
<feature type="compositionally biased region" description="Polar residues" evidence="1">
    <location>
        <begin position="1"/>
        <end position="13"/>
    </location>
</feature>
<accession>A0A2D3TDD9</accession>
<evidence type="ECO:0000256" key="1">
    <source>
        <dbReference type="SAM" id="MobiDB-lite"/>
    </source>
</evidence>
<dbReference type="AlphaFoldDB" id="A0A2D3TDD9"/>
<feature type="compositionally biased region" description="Basic and acidic residues" evidence="1">
    <location>
        <begin position="70"/>
        <end position="83"/>
    </location>
</feature>
<evidence type="ECO:0000313" key="2">
    <source>
        <dbReference type="EMBL" id="ASV33373.1"/>
    </source>
</evidence>